<dbReference type="Gene3D" id="3.30.710.10">
    <property type="entry name" value="Potassium Channel Kv1.1, Chain A"/>
    <property type="match status" value="1"/>
</dbReference>
<dbReference type="Proteomes" id="UP000016930">
    <property type="component" value="Unassembled WGS sequence"/>
</dbReference>
<protein>
    <recommendedName>
        <fullName evidence="3">BTB domain-containing protein</fullName>
    </recommendedName>
</protein>
<sequence length="272" mass="29904">MLGQLATTGIGSGTSIDIIKFHAMFSVKNADMILSSKDDIHFRVRSQLLQDTSEWFRTLLSLPKNVPGANETDILRLDETGDVLAALLRMASGMEIPELSSIEFCEDILNAAEKYEMPGPISIIRLALSSSLLSTSPIRIYGIAASRNWVAEAKAASTRTLSIDLFHADNIPEISRLDSHILTKLLLLHHTRRQAFKAALDNASVFYASRDIIGSRAGQLLMIFSMLMSSDELSSPHVRIAGRSCISRNLPSTTSKESSNVCRRRSISLNTI</sequence>
<dbReference type="EMBL" id="KB445791">
    <property type="protein sequence ID" value="EMD41807.1"/>
    <property type="molecule type" value="Genomic_DNA"/>
</dbReference>
<dbReference type="AlphaFoldDB" id="M2RTN1"/>
<dbReference type="STRING" id="914234.M2RTN1"/>
<dbReference type="HOGENOM" id="CLU_1023069_0_0_1"/>
<gene>
    <name evidence="1" type="ORF">CERSUDRAFT_110370</name>
</gene>
<keyword evidence="2" id="KW-1185">Reference proteome</keyword>
<dbReference type="OrthoDB" id="3266199at2759"/>
<evidence type="ECO:0000313" key="1">
    <source>
        <dbReference type="EMBL" id="EMD41807.1"/>
    </source>
</evidence>
<accession>M2RTN1</accession>
<name>M2RTN1_CERS8</name>
<evidence type="ECO:0008006" key="3">
    <source>
        <dbReference type="Google" id="ProtNLM"/>
    </source>
</evidence>
<dbReference type="InterPro" id="IPR011333">
    <property type="entry name" value="SKP1/BTB/POZ_sf"/>
</dbReference>
<proteinExistence type="predicted"/>
<organism evidence="1 2">
    <name type="scientific">Ceriporiopsis subvermispora (strain B)</name>
    <name type="common">White-rot fungus</name>
    <name type="synonym">Gelatoporia subvermispora</name>
    <dbReference type="NCBI Taxonomy" id="914234"/>
    <lineage>
        <taxon>Eukaryota</taxon>
        <taxon>Fungi</taxon>
        <taxon>Dikarya</taxon>
        <taxon>Basidiomycota</taxon>
        <taxon>Agaricomycotina</taxon>
        <taxon>Agaricomycetes</taxon>
        <taxon>Polyporales</taxon>
        <taxon>Gelatoporiaceae</taxon>
        <taxon>Gelatoporia</taxon>
    </lineage>
</organism>
<evidence type="ECO:0000313" key="2">
    <source>
        <dbReference type="Proteomes" id="UP000016930"/>
    </source>
</evidence>
<reference evidence="1 2" key="1">
    <citation type="journal article" date="2012" name="Proc. Natl. Acad. Sci. U.S.A.">
        <title>Comparative genomics of Ceriporiopsis subvermispora and Phanerochaete chrysosporium provide insight into selective ligninolysis.</title>
        <authorList>
            <person name="Fernandez-Fueyo E."/>
            <person name="Ruiz-Duenas F.J."/>
            <person name="Ferreira P."/>
            <person name="Floudas D."/>
            <person name="Hibbett D.S."/>
            <person name="Canessa P."/>
            <person name="Larrondo L.F."/>
            <person name="James T.Y."/>
            <person name="Seelenfreund D."/>
            <person name="Lobos S."/>
            <person name="Polanco R."/>
            <person name="Tello M."/>
            <person name="Honda Y."/>
            <person name="Watanabe T."/>
            <person name="Watanabe T."/>
            <person name="Ryu J.S."/>
            <person name="Kubicek C.P."/>
            <person name="Schmoll M."/>
            <person name="Gaskell J."/>
            <person name="Hammel K.E."/>
            <person name="St John F.J."/>
            <person name="Vanden Wymelenberg A."/>
            <person name="Sabat G."/>
            <person name="Splinter BonDurant S."/>
            <person name="Syed K."/>
            <person name="Yadav J.S."/>
            <person name="Doddapaneni H."/>
            <person name="Subramanian V."/>
            <person name="Lavin J.L."/>
            <person name="Oguiza J.A."/>
            <person name="Perez G."/>
            <person name="Pisabarro A.G."/>
            <person name="Ramirez L."/>
            <person name="Santoyo F."/>
            <person name="Master E."/>
            <person name="Coutinho P.M."/>
            <person name="Henrissat B."/>
            <person name="Lombard V."/>
            <person name="Magnuson J.K."/>
            <person name="Kuees U."/>
            <person name="Hori C."/>
            <person name="Igarashi K."/>
            <person name="Samejima M."/>
            <person name="Held B.W."/>
            <person name="Barry K.W."/>
            <person name="LaButti K.M."/>
            <person name="Lapidus A."/>
            <person name="Lindquist E.A."/>
            <person name="Lucas S.M."/>
            <person name="Riley R."/>
            <person name="Salamov A.A."/>
            <person name="Hoffmeister D."/>
            <person name="Schwenk D."/>
            <person name="Hadar Y."/>
            <person name="Yarden O."/>
            <person name="de Vries R.P."/>
            <person name="Wiebenga A."/>
            <person name="Stenlid J."/>
            <person name="Eastwood D."/>
            <person name="Grigoriev I.V."/>
            <person name="Berka R.M."/>
            <person name="Blanchette R.A."/>
            <person name="Kersten P."/>
            <person name="Martinez A.T."/>
            <person name="Vicuna R."/>
            <person name="Cullen D."/>
        </authorList>
    </citation>
    <scope>NUCLEOTIDE SEQUENCE [LARGE SCALE GENOMIC DNA]</scope>
    <source>
        <strain evidence="1 2">B</strain>
    </source>
</reference>